<dbReference type="RefSeq" id="WP_013450250.1">
    <property type="nucleotide sequence ID" value="NC_014758.1"/>
</dbReference>
<name>E4TIS8_CALNY</name>
<gene>
    <name evidence="1" type="ordered locus">Calni_0119</name>
</gene>
<dbReference type="NCBIfam" id="TIGR01909">
    <property type="entry name" value="C_GCAxxG_C_C"/>
    <property type="match status" value="1"/>
</dbReference>
<accession>E4TIS8</accession>
<organism evidence="1 2">
    <name type="scientific">Calditerrivibrio nitroreducens (strain DSM 19672 / NBRC 101217 / Yu37-1)</name>
    <dbReference type="NCBI Taxonomy" id="768670"/>
    <lineage>
        <taxon>Bacteria</taxon>
        <taxon>Pseudomonadati</taxon>
        <taxon>Deferribacterota</taxon>
        <taxon>Deferribacteres</taxon>
        <taxon>Deferribacterales</taxon>
        <taxon>Calditerrivibrionaceae</taxon>
    </lineage>
</organism>
<dbReference type="EMBL" id="CP002347">
    <property type="protein sequence ID" value="ADR18033.1"/>
    <property type="molecule type" value="Genomic_DNA"/>
</dbReference>
<dbReference type="Pfam" id="PF09719">
    <property type="entry name" value="C_GCAxxG_C_C"/>
    <property type="match status" value="1"/>
</dbReference>
<evidence type="ECO:0000313" key="2">
    <source>
        <dbReference type="Proteomes" id="UP000007039"/>
    </source>
</evidence>
<protein>
    <submittedName>
        <fullName evidence="1">C_GCAxxG_C_C family protein</fullName>
    </submittedName>
</protein>
<proteinExistence type="predicted"/>
<evidence type="ECO:0000313" key="1">
    <source>
        <dbReference type="EMBL" id="ADR18033.1"/>
    </source>
</evidence>
<sequence length="150" mass="16909">MNFQNLNRVKELSEKYFKEGLYCSEAVLKAFEDVTGYNFSEDFKRSMTILGEGIGESGCICGALSSAILIAGHFSGRTSADADRGYAQKIGKVIIDKFKSKYQTTCCKTLKKRSEIMFGIGQYRHCPEMTSFCAEMIYKLAIEEGWIKEE</sequence>
<dbReference type="Proteomes" id="UP000007039">
    <property type="component" value="Chromosome"/>
</dbReference>
<dbReference type="STRING" id="768670.Calni_0119"/>
<dbReference type="AlphaFoldDB" id="E4TIS8"/>
<dbReference type="eggNOG" id="ENOG5033FGS">
    <property type="taxonomic scope" value="Bacteria"/>
</dbReference>
<reference evidence="1 2" key="2">
    <citation type="journal article" date="2011" name="Stand. Genomic Sci.">
        <title>Complete genome sequence of Calditerrivibrio nitroreducens type strain (Yu37-1).</title>
        <authorList>
            <person name="Pitluck S."/>
            <person name="Sikorski J."/>
            <person name="Zeytun A."/>
            <person name="Lapidus A."/>
            <person name="Nolan M."/>
            <person name="Lucas S."/>
            <person name="Hammon N."/>
            <person name="Deshpande S."/>
            <person name="Cheng J.F."/>
            <person name="Tapia R."/>
            <person name="Han C."/>
            <person name="Goodwin L."/>
            <person name="Liolios K."/>
            <person name="Pagani I."/>
            <person name="Ivanova N."/>
            <person name="Mavromatis K."/>
            <person name="Pati A."/>
            <person name="Chen A."/>
            <person name="Palaniappan K."/>
            <person name="Hauser L."/>
            <person name="Chang Y.J."/>
            <person name="Jeffries C.D."/>
            <person name="Detter J.C."/>
            <person name="Brambilla E."/>
            <person name="Djao O.D."/>
            <person name="Rohde M."/>
            <person name="Spring S."/>
            <person name="Goker M."/>
            <person name="Woyke T."/>
            <person name="Bristow J."/>
            <person name="Eisen J.A."/>
            <person name="Markowitz V."/>
            <person name="Hugenholtz P."/>
            <person name="Kyrpides N.C."/>
            <person name="Klenk H.P."/>
            <person name="Land M."/>
        </authorList>
    </citation>
    <scope>NUCLEOTIDE SEQUENCE [LARGE SCALE GENOMIC DNA]</scope>
    <source>
        <strain evidence="2">DSM 19672 / NBRC 101217 / Yu37-1</strain>
    </source>
</reference>
<reference key="1">
    <citation type="submission" date="2010-11" db="EMBL/GenBank/DDBJ databases">
        <title>The complete genome of chromosome of Calditerrivibrio nitroreducens DSM 19672.</title>
        <authorList>
            <consortium name="US DOE Joint Genome Institute (JGI-PGF)"/>
            <person name="Lucas S."/>
            <person name="Copeland A."/>
            <person name="Lapidus A."/>
            <person name="Bruce D."/>
            <person name="Goodwin L."/>
            <person name="Pitluck S."/>
            <person name="Kyrpides N."/>
            <person name="Mavromatis K."/>
            <person name="Ivanova N."/>
            <person name="Mikhailova N."/>
            <person name="Zeytun A."/>
            <person name="Brettin T."/>
            <person name="Detter J.C."/>
            <person name="Tapia R."/>
            <person name="Han C."/>
            <person name="Land M."/>
            <person name="Hauser L."/>
            <person name="Markowitz V."/>
            <person name="Cheng J.-F."/>
            <person name="Hugenholtz P."/>
            <person name="Woyke T."/>
            <person name="Wu D."/>
            <person name="Spring S."/>
            <person name="Schroeder M."/>
            <person name="Brambilla E."/>
            <person name="Klenk H.-P."/>
            <person name="Eisen J.A."/>
        </authorList>
    </citation>
    <scope>NUCLEOTIDE SEQUENCE [LARGE SCALE GENOMIC DNA]</scope>
    <source>
        <strain>DSM 19672</strain>
    </source>
</reference>
<keyword evidence="2" id="KW-1185">Reference proteome</keyword>
<dbReference type="OrthoDB" id="1624765at2"/>
<dbReference type="InterPro" id="IPR010181">
    <property type="entry name" value="CGCAxxGCC_motif"/>
</dbReference>
<dbReference type="HOGENOM" id="CLU_091283_0_1_0"/>
<dbReference type="KEGG" id="cni:Calni_0119"/>